<dbReference type="PIRSF" id="PIRSF036979">
    <property type="entry name" value="Arginase"/>
    <property type="match status" value="1"/>
</dbReference>
<reference evidence="14" key="1">
    <citation type="submission" date="2019-02" db="EMBL/GenBank/DDBJ databases">
        <authorList>
            <person name="Gruber-Vodicka R. H."/>
            <person name="Seah K. B. B."/>
        </authorList>
    </citation>
    <scope>NUCLEOTIDE SEQUENCE</scope>
    <source>
        <strain evidence="14">BECK_BY7</strain>
    </source>
</reference>
<dbReference type="PROSITE" id="PS51409">
    <property type="entry name" value="ARGINASE_2"/>
    <property type="match status" value="1"/>
</dbReference>
<feature type="binding site" evidence="10">
    <location>
        <position position="201"/>
    </location>
    <ligand>
        <name>Mn(2+)</name>
        <dbReference type="ChEBI" id="CHEBI:29035"/>
        <label>1</label>
    </ligand>
</feature>
<keyword evidence="4 13" id="KW-0056">Arginine metabolism</keyword>
<dbReference type="InterPro" id="IPR020855">
    <property type="entry name" value="Ureohydrolase_Mn_BS"/>
</dbReference>
<dbReference type="GO" id="GO:0006525">
    <property type="term" value="P:arginine metabolic process"/>
    <property type="evidence" value="ECO:0007669"/>
    <property type="project" value="UniProtKB-KW"/>
</dbReference>
<dbReference type="NCBIfam" id="TIGR01229">
    <property type="entry name" value="rocF_arginase"/>
    <property type="match status" value="1"/>
</dbReference>
<feature type="binding site" evidence="10">
    <location>
        <position position="203"/>
    </location>
    <ligand>
        <name>Mn(2+)</name>
        <dbReference type="ChEBI" id="CHEBI:29035"/>
        <label>1</label>
    </ligand>
</feature>
<keyword evidence="7 10" id="KW-0464">Manganese</keyword>
<dbReference type="GO" id="GO:0005737">
    <property type="term" value="C:cytoplasm"/>
    <property type="evidence" value="ECO:0007669"/>
    <property type="project" value="TreeGrafter"/>
</dbReference>
<dbReference type="GO" id="GO:0030145">
    <property type="term" value="F:manganese ion binding"/>
    <property type="evidence" value="ECO:0007669"/>
    <property type="project" value="TreeGrafter"/>
</dbReference>
<organism evidence="14">
    <name type="scientific">Candidatus Kentrum sp. LFY</name>
    <dbReference type="NCBI Taxonomy" id="2126342"/>
    <lineage>
        <taxon>Bacteria</taxon>
        <taxon>Pseudomonadati</taxon>
        <taxon>Pseudomonadota</taxon>
        <taxon>Gammaproteobacteria</taxon>
        <taxon>Candidatus Kentrum</taxon>
    </lineage>
</organism>
<dbReference type="InterPro" id="IPR006035">
    <property type="entry name" value="Ureohydrolase"/>
</dbReference>
<dbReference type="FunFam" id="3.40.800.10:FF:000012">
    <property type="entry name" value="Arginase"/>
    <property type="match status" value="1"/>
</dbReference>
<dbReference type="UniPathway" id="UPA00158">
    <property type="reaction ID" value="UER00270"/>
</dbReference>
<evidence type="ECO:0000256" key="10">
    <source>
        <dbReference type="PIRSR" id="PIRSR036979-1"/>
    </source>
</evidence>
<accession>A0A450WTF2</accession>
<dbReference type="PANTHER" id="PTHR43782:SF3">
    <property type="entry name" value="ARGINASE"/>
    <property type="match status" value="1"/>
</dbReference>
<evidence type="ECO:0000256" key="11">
    <source>
        <dbReference type="PROSITE-ProRule" id="PRU00742"/>
    </source>
</evidence>
<evidence type="ECO:0000256" key="3">
    <source>
        <dbReference type="ARBA" id="ARBA00018123"/>
    </source>
</evidence>
<feature type="binding site" evidence="10">
    <location>
        <position position="100"/>
    </location>
    <ligand>
        <name>Mn(2+)</name>
        <dbReference type="ChEBI" id="CHEBI:29035"/>
        <label>1</label>
    </ligand>
</feature>
<dbReference type="PRINTS" id="PR00116">
    <property type="entry name" value="ARGINASE"/>
</dbReference>
<dbReference type="PANTHER" id="PTHR43782">
    <property type="entry name" value="ARGINASE"/>
    <property type="match status" value="1"/>
</dbReference>
<proteinExistence type="inferred from homology"/>
<evidence type="ECO:0000256" key="4">
    <source>
        <dbReference type="ARBA" id="ARBA00022503"/>
    </source>
</evidence>
<evidence type="ECO:0000256" key="6">
    <source>
        <dbReference type="ARBA" id="ARBA00022801"/>
    </source>
</evidence>
<dbReference type="InterPro" id="IPR023696">
    <property type="entry name" value="Ureohydrolase_dom_sf"/>
</dbReference>
<dbReference type="GO" id="GO:0000050">
    <property type="term" value="P:urea cycle"/>
    <property type="evidence" value="ECO:0007669"/>
    <property type="project" value="UniProtKB-UniPathway"/>
</dbReference>
<dbReference type="GO" id="GO:0004053">
    <property type="term" value="F:arginase activity"/>
    <property type="evidence" value="ECO:0007669"/>
    <property type="project" value="UniProtKB-UniRule"/>
</dbReference>
<evidence type="ECO:0000313" key="14">
    <source>
        <dbReference type="EMBL" id="VFK20290.1"/>
    </source>
</evidence>
<sequence length="277" mass="29813">MGPNALRYAGLDDQLRQLGYILKDYGNVRVPVRDTLSTERGLTFLPSVANVCEEIYRIGRDAITAGELPIFLGGDHSIAMGSIGGVTHAEPVGVLWIDAHGDFNTPATSLSGNLHGMSLATLLGFGVPKLIDLGRPGPKLITDQVVLIGTRDLDVQERRLLGENKITVFTIREIDEQGIAAVANKALNRLSHLSRLHVSLDMDILDPTEAPGVGTPVPGGLTYREAHLLMEIIADCAHVDSMDVVEINPILDERNHTSELAVRLIAALLGKTRGEIA</sequence>
<dbReference type="EC" id="3.5.3.1" evidence="2 9"/>
<feature type="binding site" evidence="10">
    <location>
        <position position="98"/>
    </location>
    <ligand>
        <name>Mn(2+)</name>
        <dbReference type="ChEBI" id="CHEBI:29035"/>
        <label>1</label>
    </ligand>
</feature>
<protein>
    <recommendedName>
        <fullName evidence="3 9">Arginase</fullName>
        <ecNumber evidence="2 9">3.5.3.1</ecNumber>
    </recommendedName>
</protein>
<dbReference type="SUPFAM" id="SSF52768">
    <property type="entry name" value="Arginase/deacetylase"/>
    <property type="match status" value="1"/>
</dbReference>
<comment type="cofactor">
    <cofactor evidence="10 13">
        <name>Mn(2+)</name>
        <dbReference type="ChEBI" id="CHEBI:29035"/>
    </cofactor>
    <text evidence="10 13">Binds 2 manganese ions per subunit.</text>
</comment>
<feature type="binding site" evidence="10">
    <location>
        <position position="76"/>
    </location>
    <ligand>
        <name>Mn(2+)</name>
        <dbReference type="ChEBI" id="CHEBI:29035"/>
        <label>1</label>
    </ligand>
</feature>
<comment type="catalytic activity">
    <reaction evidence="8 13">
        <text>L-arginine + H2O = urea + L-ornithine</text>
        <dbReference type="Rhea" id="RHEA:20569"/>
        <dbReference type="ChEBI" id="CHEBI:15377"/>
        <dbReference type="ChEBI" id="CHEBI:16199"/>
        <dbReference type="ChEBI" id="CHEBI:32682"/>
        <dbReference type="ChEBI" id="CHEBI:46911"/>
        <dbReference type="EC" id="3.5.3.1"/>
    </reaction>
</comment>
<evidence type="ECO:0000256" key="12">
    <source>
        <dbReference type="RuleBase" id="RU003684"/>
    </source>
</evidence>
<keyword evidence="5 10" id="KW-0479">Metal-binding</keyword>
<dbReference type="EMBL" id="CAADFN010000070">
    <property type="protein sequence ID" value="VFK20290.1"/>
    <property type="molecule type" value="Genomic_DNA"/>
</dbReference>
<dbReference type="PROSITE" id="PS01053">
    <property type="entry name" value="ARGINASE_1"/>
    <property type="match status" value="1"/>
</dbReference>
<evidence type="ECO:0000256" key="5">
    <source>
        <dbReference type="ARBA" id="ARBA00022723"/>
    </source>
</evidence>
<evidence type="ECO:0000256" key="13">
    <source>
        <dbReference type="RuleBase" id="RU361159"/>
    </source>
</evidence>
<name>A0A450WTF2_9GAMM</name>
<comment type="pathway">
    <text evidence="1">Nitrogen metabolism; urea cycle; L-ornithine and urea from L-arginine: step 1/1.</text>
</comment>
<dbReference type="CDD" id="cd09989">
    <property type="entry name" value="Arginase"/>
    <property type="match status" value="1"/>
</dbReference>
<dbReference type="AlphaFoldDB" id="A0A450WTF2"/>
<evidence type="ECO:0000256" key="7">
    <source>
        <dbReference type="ARBA" id="ARBA00023211"/>
    </source>
</evidence>
<dbReference type="InterPro" id="IPR014033">
    <property type="entry name" value="Arginase"/>
</dbReference>
<dbReference type="Gene3D" id="3.40.800.10">
    <property type="entry name" value="Ureohydrolase domain"/>
    <property type="match status" value="1"/>
</dbReference>
<evidence type="ECO:0000256" key="8">
    <source>
        <dbReference type="ARBA" id="ARBA00047391"/>
    </source>
</evidence>
<keyword evidence="6 12" id="KW-0378">Hydrolase</keyword>
<evidence type="ECO:0000256" key="9">
    <source>
        <dbReference type="NCBIfam" id="TIGR01229"/>
    </source>
</evidence>
<evidence type="ECO:0000256" key="2">
    <source>
        <dbReference type="ARBA" id="ARBA00012168"/>
    </source>
</evidence>
<evidence type="ECO:0000256" key="1">
    <source>
        <dbReference type="ARBA" id="ARBA00005098"/>
    </source>
</evidence>
<gene>
    <name evidence="14" type="ORF">BECKLFY1418C_GA0070996_107011</name>
</gene>
<dbReference type="Pfam" id="PF00491">
    <property type="entry name" value="Arginase"/>
    <property type="match status" value="1"/>
</dbReference>
<feature type="binding site" evidence="10">
    <location>
        <position position="102"/>
    </location>
    <ligand>
        <name>Mn(2+)</name>
        <dbReference type="ChEBI" id="CHEBI:29035"/>
        <label>1</label>
    </ligand>
</feature>
<comment type="similarity">
    <text evidence="11 12">Belongs to the arginase family.</text>
</comment>